<dbReference type="RefSeq" id="WP_143087360.1">
    <property type="nucleotide sequence ID" value="NZ_FOKI01000072.1"/>
</dbReference>
<sequence>MEIKKIYPLSPMQKGMLFHKLMDNNNAAYFEQTIFEIEGNIDIALFKKAYNLLIDKYDILRTMFDYKTFDQPMQIVKYKAEGKVYYKDLTDLSSNDKEIAIKNLIDKDRKKGFNLFKDLLMRVFILKLDDINYRLIWSNHHILMDGWCTSIIMKDLLKIYSSLKNNKEIVKNKVPTYESFINWIQKQDEKIASDYWENYIKEYEREAGLPIKSNTERSERNVKEKIRFNISKYDIQKLSEICNKSKVTMNTIFQCIWGIILQKYNNTNDVIFGSVLSGRNANVLGIEEMVGLFINTVPLRVKNSQNATFNQLIKRVQKEVLETSKFDYYPLYEIQSKSILKNKLINNIMVFENYYFKDLKSEIDDIDFVIKKVIVNEETNYNLDIIIVPGEIYTIELKYNSNLYDLYFIKKIESIFKNIIKKIINDVNIKIKDIDICDESEKRTIVYEFNNTKAEYPKNKTIQELFEEQVEKTSNNIAVAFKEEKLTYRELNEKANSLARVLRDKGVKGDSIIGIMVEKSLEMIIGIMGILKSGGAYLPIDPSYPKERIEYILKDSESKILLSKNTLVDAIEFDGQIIDPFNKGLFNEDSSNLEKINNSNNLAYVIYTSGTTGKPKGVMCEHKNVVRLVKNANYIEFKEDDRILQTGSMVFDASTFEVWGVLLNGLGLYLTKNETIILPELLEEFVTRNNITILWLTSELFNQIAEENINVFKNLRYLLTGGDILSSKYISLVRRQFTNLKIVNGYGPTENTTFSTTYLIEKEYSSNIPIGKPIANSTAYILNRNYKLNAIGIYGELFVGGDGVARGYLNRPELTAEKFIDNPFEPGTKMYKTGDLARWLPDGNIEFLGRTDNQVKIRGFRIELGEIENGLLQHENIKEAAVLVKENKDNEKYICAYVVRENSLEELDLKGYLRETLPEYMVPAYFVQLEKMPLTANGKLDRKALSQSSFDVALKEYEAPRNEVEDTLTKIWSEVLGINKIGINDNFFEIGGHSLKAMTIISKIHKETNKEIPLKELFKSPTIKGLSKFIESARETVYSNIEKIEEKECYEASSAQKRMYIIQEFDKESIVYNMPQIFEIQGSMDKAKIEDTFRKLVERHEALRTYFETVEDEIVQKIDNNYEFKLKEEILHKSIEEIANDFVKPFDLGKAPLFRAEIIKIEDKNYLLIDIHHIISDGVSMSILINEFATIYNGQDLKPLRLQYKDFAVWQNNLLKSDGIKKQEQYWVNRFKDEVPVLNLPYDHERPVIQSFEGEVVNFEADEKITQKLRKLTRETETTMHMVLLSAFYILLSKYSQQEDIVVGAPISGRPHADLENIMGMFVNTLALRNKPEGNKKYIDFLNEVKENSLKAYENQSYQLEALVEKLSVRGDTSRNPLFDVMFSMIETDTNINNRLGGLILKPYNEQSKVSKIDLTLDVLEEGRTLKFSMEYCSKLFNKETIERLCKHYISILGNITKNSEIKISEIDLLCENEKSQILYEFNKTKADYPKEETIQELFEEQVEKTPDNIAVVSENKQLTYRKLNERANSLARLLRDKGVSNDSIVGIQAEKSLEMIIAIMGILKAGGAYMPIDPSYPKERIEYMLRDSESKIILTTEDLIYSNELDIEVTNLFDEELFTGDPSNLEITNNSRNLAYILYTSGSTGDSKGVEIEHTGVINLISWFKKQYEIDENDRILQTTNYTFDVSVEEIFGTLSNGATLYLVDTKDLINNGFKEFIDKNSITMAQFVPSTLEILIANNEKLNSLDTLICGGEKLDNTLKNKVLAKGYNLFNHYGPTEITVDAITTKCHEDYTNIIGRPIQNTSIYILNSKNQLVPIGVPGEICIGGTGVARGYLNNTRLTLEKFIDNPFVAVAGTKIYKTGDLGRFLPDGNIEFLGRIDNQVKIRGFRIELGDIESKLLQHIDVKEAAVVLKEDKKKGKYLCAYIVSEDKLNESNLKSYLKESLPEYMIPSYFVSIDKMPITPNGKLDRRAFPKPNLDERLTSYEAPRNSLEEMLSKIWVEVLGVNKIGINDNFFELGGHSLKAMTLISKIHKETNKEVSLKGLFKEPTIKGLSKFIESSIENTYCSIEKVEEKEYYEASSAQKRMYIIQQFDKSSIAYNMPQFFEIEGIIDKNKIEDTFRKLVKRHEALRTYFETVEDEVVQKIDNNYEFRLK</sequence>
<dbReference type="InterPro" id="IPR020845">
    <property type="entry name" value="AMP-binding_CS"/>
</dbReference>
<dbReference type="NCBIfam" id="TIGR01733">
    <property type="entry name" value="AA-adenyl-dom"/>
    <property type="match status" value="2"/>
</dbReference>
<dbReference type="OrthoDB" id="51171at2"/>
<dbReference type="InterPro" id="IPR036736">
    <property type="entry name" value="ACP-like_sf"/>
</dbReference>
<dbReference type="PROSITE" id="PS50075">
    <property type="entry name" value="CARRIER"/>
    <property type="match status" value="2"/>
</dbReference>
<evidence type="ECO:0000256" key="5">
    <source>
        <dbReference type="ARBA" id="ARBA00023194"/>
    </source>
</evidence>
<organism evidence="7 8">
    <name type="scientific">Clostridium frigidicarnis</name>
    <dbReference type="NCBI Taxonomy" id="84698"/>
    <lineage>
        <taxon>Bacteria</taxon>
        <taxon>Bacillati</taxon>
        <taxon>Bacillota</taxon>
        <taxon>Clostridia</taxon>
        <taxon>Eubacteriales</taxon>
        <taxon>Clostridiaceae</taxon>
        <taxon>Clostridium</taxon>
    </lineage>
</organism>
<evidence type="ECO:0000313" key="7">
    <source>
        <dbReference type="EMBL" id="SFB46080.1"/>
    </source>
</evidence>
<proteinExistence type="inferred from homology"/>
<dbReference type="InterPro" id="IPR045851">
    <property type="entry name" value="AMP-bd_C_sf"/>
</dbReference>
<keyword evidence="5" id="KW-0045">Antibiotic biosynthesis</keyword>
<dbReference type="STRING" id="84698.SAMN04488528_10722"/>
<keyword evidence="4" id="KW-0597">Phosphoprotein</keyword>
<comment type="similarity">
    <text evidence="2">Belongs to the ATP-dependent AMP-binding enzyme family.</text>
</comment>
<dbReference type="SUPFAM" id="SSF56801">
    <property type="entry name" value="Acetyl-CoA synthetase-like"/>
    <property type="match status" value="2"/>
</dbReference>
<accession>A0A1I1BC27</accession>
<dbReference type="FunFam" id="3.30.300.30:FF:000010">
    <property type="entry name" value="Enterobactin synthetase component F"/>
    <property type="match status" value="2"/>
</dbReference>
<dbReference type="FunFam" id="3.40.50.980:FF:000001">
    <property type="entry name" value="Non-ribosomal peptide synthetase"/>
    <property type="match status" value="2"/>
</dbReference>
<dbReference type="InterPro" id="IPR000873">
    <property type="entry name" value="AMP-dep_synth/lig_dom"/>
</dbReference>
<dbReference type="InterPro" id="IPR025110">
    <property type="entry name" value="AMP-bd_C"/>
</dbReference>
<dbReference type="CDD" id="cd19543">
    <property type="entry name" value="DCL_NRPS"/>
    <property type="match status" value="1"/>
</dbReference>
<dbReference type="InterPro" id="IPR010071">
    <property type="entry name" value="AA_adenyl_dom"/>
</dbReference>
<evidence type="ECO:0000256" key="3">
    <source>
        <dbReference type="ARBA" id="ARBA00022450"/>
    </source>
</evidence>
<evidence type="ECO:0000256" key="2">
    <source>
        <dbReference type="ARBA" id="ARBA00006432"/>
    </source>
</evidence>
<dbReference type="InterPro" id="IPR006162">
    <property type="entry name" value="Ppantetheine_attach_site"/>
</dbReference>
<evidence type="ECO:0000256" key="4">
    <source>
        <dbReference type="ARBA" id="ARBA00022553"/>
    </source>
</evidence>
<dbReference type="PROSITE" id="PS00455">
    <property type="entry name" value="AMP_BINDING"/>
    <property type="match status" value="2"/>
</dbReference>
<gene>
    <name evidence="7" type="ORF">SAMN04488528_10722</name>
</gene>
<dbReference type="EMBL" id="FOKI01000072">
    <property type="protein sequence ID" value="SFB46080.1"/>
    <property type="molecule type" value="Genomic_DNA"/>
</dbReference>
<dbReference type="GO" id="GO:0017000">
    <property type="term" value="P:antibiotic biosynthetic process"/>
    <property type="evidence" value="ECO:0007669"/>
    <property type="project" value="UniProtKB-KW"/>
</dbReference>
<dbReference type="GO" id="GO:0008610">
    <property type="term" value="P:lipid biosynthetic process"/>
    <property type="evidence" value="ECO:0007669"/>
    <property type="project" value="UniProtKB-ARBA"/>
</dbReference>
<dbReference type="PANTHER" id="PTHR45527">
    <property type="entry name" value="NONRIBOSOMAL PEPTIDE SYNTHETASE"/>
    <property type="match status" value="1"/>
</dbReference>
<keyword evidence="3" id="KW-0596">Phosphopantetheine</keyword>
<dbReference type="Gene3D" id="3.30.559.10">
    <property type="entry name" value="Chloramphenicol acetyltransferase-like domain"/>
    <property type="match status" value="3"/>
</dbReference>
<dbReference type="Gene3D" id="3.30.559.30">
    <property type="entry name" value="Nonribosomal peptide synthetase, condensation domain"/>
    <property type="match status" value="2"/>
</dbReference>
<dbReference type="InterPro" id="IPR009081">
    <property type="entry name" value="PP-bd_ACP"/>
</dbReference>
<dbReference type="Proteomes" id="UP000198619">
    <property type="component" value="Unassembled WGS sequence"/>
</dbReference>
<evidence type="ECO:0000259" key="6">
    <source>
        <dbReference type="PROSITE" id="PS50075"/>
    </source>
</evidence>
<evidence type="ECO:0000256" key="1">
    <source>
        <dbReference type="ARBA" id="ARBA00001957"/>
    </source>
</evidence>
<dbReference type="FunFam" id="2.30.38.10:FF:000001">
    <property type="entry name" value="Non-ribosomal peptide synthetase PvdI"/>
    <property type="match status" value="2"/>
</dbReference>
<dbReference type="FunFam" id="3.40.50.12780:FF:000012">
    <property type="entry name" value="Non-ribosomal peptide synthetase"/>
    <property type="match status" value="2"/>
</dbReference>
<reference evidence="7 8" key="1">
    <citation type="submission" date="2016-10" db="EMBL/GenBank/DDBJ databases">
        <authorList>
            <person name="de Groot N.N."/>
        </authorList>
    </citation>
    <scope>NUCLEOTIDE SEQUENCE [LARGE SCALE GENOMIC DNA]</scope>
    <source>
        <strain evidence="7 8">DSM 12271</strain>
    </source>
</reference>
<dbReference type="Pfam" id="PF00668">
    <property type="entry name" value="Condensation"/>
    <property type="match status" value="3"/>
</dbReference>
<keyword evidence="8" id="KW-1185">Reference proteome</keyword>
<protein>
    <submittedName>
        <fullName evidence="7">Amino acid adenylation domain-containing protein</fullName>
    </submittedName>
</protein>
<dbReference type="GO" id="GO:0031177">
    <property type="term" value="F:phosphopantetheine binding"/>
    <property type="evidence" value="ECO:0007669"/>
    <property type="project" value="TreeGrafter"/>
</dbReference>
<dbReference type="SUPFAM" id="SSF52777">
    <property type="entry name" value="CoA-dependent acyltransferases"/>
    <property type="match status" value="5"/>
</dbReference>
<dbReference type="GO" id="GO:0003824">
    <property type="term" value="F:catalytic activity"/>
    <property type="evidence" value="ECO:0007669"/>
    <property type="project" value="InterPro"/>
</dbReference>
<dbReference type="FunFam" id="1.10.1200.10:FF:000005">
    <property type="entry name" value="Nonribosomal peptide synthetase 1"/>
    <property type="match status" value="2"/>
</dbReference>
<dbReference type="GO" id="GO:0005829">
    <property type="term" value="C:cytosol"/>
    <property type="evidence" value="ECO:0007669"/>
    <property type="project" value="TreeGrafter"/>
</dbReference>
<dbReference type="GO" id="GO:0044550">
    <property type="term" value="P:secondary metabolite biosynthetic process"/>
    <property type="evidence" value="ECO:0007669"/>
    <property type="project" value="UniProtKB-ARBA"/>
</dbReference>
<dbReference type="Pfam" id="PF00501">
    <property type="entry name" value="AMP-binding"/>
    <property type="match status" value="2"/>
</dbReference>
<dbReference type="NCBIfam" id="NF003417">
    <property type="entry name" value="PRK04813.1"/>
    <property type="match status" value="2"/>
</dbReference>
<comment type="cofactor">
    <cofactor evidence="1">
        <name>pantetheine 4'-phosphate</name>
        <dbReference type="ChEBI" id="CHEBI:47942"/>
    </cofactor>
</comment>
<feature type="domain" description="Carrier" evidence="6">
    <location>
        <begin position="1989"/>
        <end position="2064"/>
    </location>
</feature>
<feature type="domain" description="Carrier" evidence="6">
    <location>
        <begin position="959"/>
        <end position="1034"/>
    </location>
</feature>
<dbReference type="Gene3D" id="2.30.38.10">
    <property type="entry name" value="Luciferase, Domain 3"/>
    <property type="match status" value="2"/>
</dbReference>
<dbReference type="SUPFAM" id="SSF47336">
    <property type="entry name" value="ACP-like"/>
    <property type="match status" value="2"/>
</dbReference>
<dbReference type="Pfam" id="PF13193">
    <property type="entry name" value="AMP-binding_C"/>
    <property type="match status" value="2"/>
</dbReference>
<dbReference type="InterPro" id="IPR023213">
    <property type="entry name" value="CAT-like_dom_sf"/>
</dbReference>
<dbReference type="Gene3D" id="3.40.50.980">
    <property type="match status" value="4"/>
</dbReference>
<dbReference type="CDD" id="cd12117">
    <property type="entry name" value="A_NRPS_Srf_like"/>
    <property type="match status" value="1"/>
</dbReference>
<dbReference type="PROSITE" id="PS00012">
    <property type="entry name" value="PHOSPHOPANTETHEINE"/>
    <property type="match status" value="2"/>
</dbReference>
<dbReference type="PANTHER" id="PTHR45527:SF1">
    <property type="entry name" value="FATTY ACID SYNTHASE"/>
    <property type="match status" value="1"/>
</dbReference>
<name>A0A1I1BC27_9CLOT</name>
<evidence type="ECO:0000313" key="8">
    <source>
        <dbReference type="Proteomes" id="UP000198619"/>
    </source>
</evidence>
<dbReference type="Gene3D" id="1.10.1200.10">
    <property type="entry name" value="ACP-like"/>
    <property type="match status" value="2"/>
</dbReference>
<dbReference type="GO" id="GO:0043041">
    <property type="term" value="P:amino acid activation for nonribosomal peptide biosynthetic process"/>
    <property type="evidence" value="ECO:0007669"/>
    <property type="project" value="TreeGrafter"/>
</dbReference>
<dbReference type="Gene3D" id="3.30.300.30">
    <property type="match status" value="2"/>
</dbReference>
<dbReference type="Pfam" id="PF00550">
    <property type="entry name" value="PP-binding"/>
    <property type="match status" value="2"/>
</dbReference>
<dbReference type="InterPro" id="IPR001242">
    <property type="entry name" value="Condensation_dom"/>
</dbReference>
<dbReference type="CDD" id="cd19531">
    <property type="entry name" value="LCL_NRPS-like"/>
    <property type="match status" value="1"/>
</dbReference>
<feature type="non-terminal residue" evidence="7">
    <location>
        <position position="2157"/>
    </location>
</feature>